<feature type="domain" description="ABM" evidence="1">
    <location>
        <begin position="3"/>
        <end position="94"/>
    </location>
</feature>
<proteinExistence type="predicted"/>
<keyword evidence="3" id="KW-1185">Reference proteome</keyword>
<geneLocation type="plasmid" evidence="2 3">
    <name>pBAR1</name>
</geneLocation>
<dbReference type="RefSeq" id="WP_006956105.1">
    <property type="nucleotide sequence ID" value="NZ_AP018819.1"/>
</dbReference>
<dbReference type="Proteomes" id="UP001059971">
    <property type="component" value="Plasmid pBAR1"/>
</dbReference>
<dbReference type="PROSITE" id="PS51725">
    <property type="entry name" value="ABM"/>
    <property type="match status" value="1"/>
</dbReference>
<reference evidence="2" key="1">
    <citation type="submission" date="2018-07" db="EMBL/GenBank/DDBJ databases">
        <title>Complete genome sequence of Sphingomonas bisphenolicum strain AO1, a bisphenol A degradative bacterium isolated from Japanese farm field.</title>
        <authorList>
            <person name="Murakami M."/>
            <person name="Koh M."/>
            <person name="Koba S."/>
            <person name="Matsumura Y."/>
        </authorList>
    </citation>
    <scope>NUCLEOTIDE SEQUENCE</scope>
    <source>
        <strain evidence="2">AO1</strain>
        <plasmid evidence="2">pBAR1</plasmid>
    </source>
</reference>
<dbReference type="InterPro" id="IPR050744">
    <property type="entry name" value="AI-2_Isomerase_LsrG"/>
</dbReference>
<evidence type="ECO:0000259" key="1">
    <source>
        <dbReference type="PROSITE" id="PS51725"/>
    </source>
</evidence>
<accession>A0ABM7G9Y0</accession>
<gene>
    <name evidence="2" type="ORF">SBA_pBAR1_620</name>
</gene>
<keyword evidence="2" id="KW-0503">Monooxygenase</keyword>
<organism evidence="2 3">
    <name type="scientific">Sphingomonas bisphenolicum</name>
    <dbReference type="NCBI Taxonomy" id="296544"/>
    <lineage>
        <taxon>Bacteria</taxon>
        <taxon>Pseudomonadati</taxon>
        <taxon>Pseudomonadota</taxon>
        <taxon>Alphaproteobacteria</taxon>
        <taxon>Sphingomonadales</taxon>
        <taxon>Sphingomonadaceae</taxon>
        <taxon>Sphingomonas</taxon>
    </lineage>
</organism>
<protein>
    <submittedName>
        <fullName evidence="2">Antibiotic biosynthesis monooxygenase</fullName>
    </submittedName>
</protein>
<dbReference type="InterPro" id="IPR011008">
    <property type="entry name" value="Dimeric_a/b-barrel"/>
</dbReference>
<name>A0ABM7G9Y0_9SPHN</name>
<evidence type="ECO:0000313" key="2">
    <source>
        <dbReference type="EMBL" id="BBF72347.1"/>
    </source>
</evidence>
<dbReference type="Gene3D" id="3.30.70.100">
    <property type="match status" value="1"/>
</dbReference>
<dbReference type="PANTHER" id="PTHR33336">
    <property type="entry name" value="QUINOL MONOOXYGENASE YGIN-RELATED"/>
    <property type="match status" value="1"/>
</dbReference>
<keyword evidence="2" id="KW-0614">Plasmid</keyword>
<evidence type="ECO:0000313" key="3">
    <source>
        <dbReference type="Proteomes" id="UP001059971"/>
    </source>
</evidence>
<dbReference type="InterPro" id="IPR007138">
    <property type="entry name" value="ABM_dom"/>
</dbReference>
<dbReference type="EMBL" id="AP018819">
    <property type="protein sequence ID" value="BBF72347.1"/>
    <property type="molecule type" value="Genomic_DNA"/>
</dbReference>
<dbReference type="SUPFAM" id="SSF54909">
    <property type="entry name" value="Dimeric alpha+beta barrel"/>
    <property type="match status" value="1"/>
</dbReference>
<keyword evidence="2" id="KW-0560">Oxidoreductase</keyword>
<dbReference type="Pfam" id="PF03992">
    <property type="entry name" value="ABM"/>
    <property type="match status" value="1"/>
</dbReference>
<sequence length="99" mass="11403">MNKIVFVRFLPKAGHEAEVEAILRIMVPNTRAEPGNLRYDLFKADHEGRTLFHLIERYRDDDAVAFHRETDHYKAYRASILPLLDDPIGVSAHFAEVGQ</sequence>
<dbReference type="GO" id="GO:0004497">
    <property type="term" value="F:monooxygenase activity"/>
    <property type="evidence" value="ECO:0007669"/>
    <property type="project" value="UniProtKB-KW"/>
</dbReference>
<dbReference type="PANTHER" id="PTHR33336:SF3">
    <property type="entry name" value="ABM DOMAIN-CONTAINING PROTEIN"/>
    <property type="match status" value="1"/>
</dbReference>